<dbReference type="PANTHER" id="PTHR11085:SF10">
    <property type="entry name" value="NAD-DEPENDENT PROTEIN DEACYLASE SIRTUIN-5, MITOCHONDRIAL-RELATED"/>
    <property type="match status" value="1"/>
</dbReference>
<keyword evidence="4" id="KW-0479">Metal-binding</keyword>
<dbReference type="NCBIfam" id="NF001753">
    <property type="entry name" value="PRK00481.1-3"/>
    <property type="match status" value="1"/>
</dbReference>
<feature type="domain" description="Deacetylase sirtuin-type" evidence="5">
    <location>
        <begin position="1"/>
        <end position="245"/>
    </location>
</feature>
<evidence type="ECO:0000256" key="3">
    <source>
        <dbReference type="ARBA" id="ARBA00023027"/>
    </source>
</evidence>
<evidence type="ECO:0000313" key="6">
    <source>
        <dbReference type="EMBL" id="PMP66804.1"/>
    </source>
</evidence>
<keyword evidence="2" id="KW-0808">Transferase</keyword>
<dbReference type="Proteomes" id="UP000235619">
    <property type="component" value="Unassembled WGS sequence"/>
</dbReference>
<feature type="active site" description="Proton acceptor" evidence="4">
    <location>
        <position position="118"/>
    </location>
</feature>
<feature type="binding site" evidence="4">
    <location>
        <position position="151"/>
    </location>
    <ligand>
        <name>Zn(2+)</name>
        <dbReference type="ChEBI" id="CHEBI:29105"/>
    </ligand>
</feature>
<name>A0A2N7Q9G8_9BACT</name>
<dbReference type="AlphaFoldDB" id="A0A2N7Q9G8"/>
<dbReference type="Gene3D" id="3.30.1600.10">
    <property type="entry name" value="SIR2/SIRT2 'Small Domain"/>
    <property type="match status" value="1"/>
</dbReference>
<dbReference type="PANTHER" id="PTHR11085">
    <property type="entry name" value="NAD-DEPENDENT PROTEIN DEACYLASE SIRTUIN-5, MITOCHONDRIAL-RELATED"/>
    <property type="match status" value="1"/>
</dbReference>
<proteinExistence type="predicted"/>
<dbReference type="SUPFAM" id="SSF52467">
    <property type="entry name" value="DHS-like NAD/FAD-binding domain"/>
    <property type="match status" value="1"/>
</dbReference>
<dbReference type="EC" id="2.3.1.286" evidence="1"/>
<keyword evidence="3" id="KW-0520">NAD</keyword>
<gene>
    <name evidence="7" type="ORF">C0169_06010</name>
    <name evidence="6" type="ORF">C0190_04685</name>
</gene>
<evidence type="ECO:0000256" key="4">
    <source>
        <dbReference type="PROSITE-ProRule" id="PRU00236"/>
    </source>
</evidence>
<dbReference type="Proteomes" id="UP000235460">
    <property type="component" value="Unassembled WGS sequence"/>
</dbReference>
<dbReference type="InterPro" id="IPR050134">
    <property type="entry name" value="NAD-dep_sirtuin_deacylases"/>
</dbReference>
<feature type="binding site" evidence="4">
    <location>
        <position position="126"/>
    </location>
    <ligand>
        <name>Zn(2+)</name>
        <dbReference type="ChEBI" id="CHEBI:29105"/>
    </ligand>
</feature>
<feature type="binding site" evidence="4">
    <location>
        <position position="129"/>
    </location>
    <ligand>
        <name>Zn(2+)</name>
        <dbReference type="ChEBI" id="CHEBI:29105"/>
    </ligand>
</feature>
<reference evidence="8 9" key="1">
    <citation type="submission" date="2018-01" db="EMBL/GenBank/DDBJ databases">
        <title>Metagenomic assembled genomes from two thermal pools in the Uzon Caldera, Kamchatka, Russia.</title>
        <authorList>
            <person name="Wilkins L."/>
            <person name="Ettinger C."/>
        </authorList>
    </citation>
    <scope>NUCLEOTIDE SEQUENCE [LARGE SCALE GENOMIC DNA]</scope>
    <source>
        <strain evidence="7">ARK-04</strain>
        <strain evidence="6">ZAV-08</strain>
    </source>
</reference>
<evidence type="ECO:0000313" key="9">
    <source>
        <dbReference type="Proteomes" id="UP000235619"/>
    </source>
</evidence>
<feature type="binding site" evidence="4">
    <location>
        <position position="148"/>
    </location>
    <ligand>
        <name>Zn(2+)</name>
        <dbReference type="ChEBI" id="CHEBI:29105"/>
    </ligand>
</feature>
<dbReference type="EMBL" id="PNJD01000369">
    <property type="protein sequence ID" value="PMP94888.1"/>
    <property type="molecule type" value="Genomic_DNA"/>
</dbReference>
<dbReference type="InterPro" id="IPR029035">
    <property type="entry name" value="DHS-like_NAD/FAD-binding_dom"/>
</dbReference>
<dbReference type="Gene3D" id="3.40.50.1220">
    <property type="entry name" value="TPP-binding domain"/>
    <property type="match status" value="1"/>
</dbReference>
<organism evidence="7 9">
    <name type="scientific">Thermodesulfobacterium geofontis</name>
    <dbReference type="NCBI Taxonomy" id="1295609"/>
    <lineage>
        <taxon>Bacteria</taxon>
        <taxon>Pseudomonadati</taxon>
        <taxon>Thermodesulfobacteriota</taxon>
        <taxon>Thermodesulfobacteria</taxon>
        <taxon>Thermodesulfobacteriales</taxon>
        <taxon>Thermodesulfobacteriaceae</taxon>
        <taxon>Thermodesulfobacterium</taxon>
    </lineage>
</organism>
<dbReference type="GO" id="GO:0017136">
    <property type="term" value="F:histone deacetylase activity, NAD-dependent"/>
    <property type="evidence" value="ECO:0007669"/>
    <property type="project" value="TreeGrafter"/>
</dbReference>
<dbReference type="InterPro" id="IPR003000">
    <property type="entry name" value="Sirtuin"/>
</dbReference>
<evidence type="ECO:0000256" key="2">
    <source>
        <dbReference type="ARBA" id="ARBA00022679"/>
    </source>
</evidence>
<protein>
    <recommendedName>
        <fullName evidence="1">protein acetyllysine N-acetyltransferase</fullName>
        <ecNumber evidence="1">2.3.1.286</ecNumber>
    </recommendedName>
</protein>
<evidence type="ECO:0000256" key="1">
    <source>
        <dbReference type="ARBA" id="ARBA00012928"/>
    </source>
</evidence>
<dbReference type="PROSITE" id="PS50305">
    <property type="entry name" value="SIRTUIN"/>
    <property type="match status" value="1"/>
</dbReference>
<dbReference type="GO" id="GO:0046872">
    <property type="term" value="F:metal ion binding"/>
    <property type="evidence" value="ECO:0007669"/>
    <property type="project" value="UniProtKB-KW"/>
</dbReference>
<evidence type="ECO:0000313" key="8">
    <source>
        <dbReference type="Proteomes" id="UP000235460"/>
    </source>
</evidence>
<evidence type="ECO:0000313" key="7">
    <source>
        <dbReference type="EMBL" id="PMP94888.1"/>
    </source>
</evidence>
<dbReference type="CDD" id="cd01407">
    <property type="entry name" value="SIR2-fam"/>
    <property type="match status" value="1"/>
</dbReference>
<dbReference type="InterPro" id="IPR026591">
    <property type="entry name" value="Sirtuin_cat_small_dom_sf"/>
</dbReference>
<dbReference type="EMBL" id="PNIK01000065">
    <property type="protein sequence ID" value="PMP66804.1"/>
    <property type="molecule type" value="Genomic_DNA"/>
</dbReference>
<dbReference type="GO" id="GO:0070403">
    <property type="term" value="F:NAD+ binding"/>
    <property type="evidence" value="ECO:0007669"/>
    <property type="project" value="InterPro"/>
</dbReference>
<accession>A0A2N7Q9G8</accession>
<dbReference type="InterPro" id="IPR026590">
    <property type="entry name" value="Ssirtuin_cat_dom"/>
</dbReference>
<evidence type="ECO:0000259" key="5">
    <source>
        <dbReference type="PROSITE" id="PS50305"/>
    </source>
</evidence>
<keyword evidence="4" id="KW-0862">Zinc</keyword>
<sequence>MDLYRKVAELIKSFKYLVAFTGAGISVESGIPPFRGSQGLWSKYDPEEFAHIESFLKNPAKVWKMIRDMFTTVLEAKPNTAHKVLAEMEKRGYLKAVITQNIDGLHQEAGSKNVIEFHGNCKWLLCLGCGKKEEVRKELIEKLPYPKCPKCEIPLKPDVVFFGESIPFSVRKKAETEVSSCDFMLVIGTSGVVYPAAELPYIAKIRGAKIVEINLEETPYTFSITDYFLKGKASKILSEIFTKLS</sequence>
<comment type="caution">
    <text evidence="7">The sequence shown here is derived from an EMBL/GenBank/DDBJ whole genome shotgun (WGS) entry which is preliminary data.</text>
</comment>
<dbReference type="Pfam" id="PF02146">
    <property type="entry name" value="SIR2"/>
    <property type="match status" value="1"/>
</dbReference>